<evidence type="ECO:0000259" key="8">
    <source>
        <dbReference type="Pfam" id="PF07810"/>
    </source>
</evidence>
<comment type="caution">
    <text evidence="9">The sequence shown here is derived from an EMBL/GenBank/DDBJ whole genome shotgun (WGS) entry which is preliminary data.</text>
</comment>
<dbReference type="AlphaFoldDB" id="A0A9Q1D0L5"/>
<evidence type="ECO:0000256" key="4">
    <source>
        <dbReference type="ARBA" id="ARBA00022989"/>
    </source>
</evidence>
<keyword evidence="5 6" id="KW-0472">Membrane</keyword>
<dbReference type="PANTHER" id="PTHR23302">
    <property type="entry name" value="TRANSMEMBRANE CHANNEL-RELATED"/>
    <property type="match status" value="1"/>
</dbReference>
<keyword evidence="4 6" id="KW-1133">Transmembrane helix</keyword>
<dbReference type="OrthoDB" id="1936208at2759"/>
<feature type="region of interest" description="Disordered" evidence="7">
    <location>
        <begin position="133"/>
        <end position="164"/>
    </location>
</feature>
<proteinExistence type="inferred from homology"/>
<feature type="transmembrane region" description="Helical" evidence="6">
    <location>
        <begin position="368"/>
        <end position="389"/>
    </location>
</feature>
<organism evidence="9 10">
    <name type="scientific">Conger conger</name>
    <name type="common">Conger eel</name>
    <name type="synonym">Muraena conger</name>
    <dbReference type="NCBI Taxonomy" id="82655"/>
    <lineage>
        <taxon>Eukaryota</taxon>
        <taxon>Metazoa</taxon>
        <taxon>Chordata</taxon>
        <taxon>Craniata</taxon>
        <taxon>Vertebrata</taxon>
        <taxon>Euteleostomi</taxon>
        <taxon>Actinopterygii</taxon>
        <taxon>Neopterygii</taxon>
        <taxon>Teleostei</taxon>
        <taxon>Anguilliformes</taxon>
        <taxon>Congridae</taxon>
        <taxon>Conger</taxon>
    </lineage>
</organism>
<evidence type="ECO:0000256" key="5">
    <source>
        <dbReference type="ARBA" id="ARBA00023136"/>
    </source>
</evidence>
<feature type="transmembrane region" description="Helical" evidence="6">
    <location>
        <begin position="547"/>
        <end position="570"/>
    </location>
</feature>
<keyword evidence="3 6" id="KW-0812">Transmembrane</keyword>
<feature type="transmembrane region" description="Helical" evidence="6">
    <location>
        <begin position="513"/>
        <end position="535"/>
    </location>
</feature>
<name>A0A9Q1D0L5_CONCO</name>
<dbReference type="GO" id="GO:0005886">
    <property type="term" value="C:plasma membrane"/>
    <property type="evidence" value="ECO:0007669"/>
    <property type="project" value="InterPro"/>
</dbReference>
<reference evidence="9" key="1">
    <citation type="journal article" date="2023" name="Science">
        <title>Genome structures resolve the early diversification of teleost fishes.</title>
        <authorList>
            <person name="Parey E."/>
            <person name="Louis A."/>
            <person name="Montfort J."/>
            <person name="Bouchez O."/>
            <person name="Roques C."/>
            <person name="Iampietro C."/>
            <person name="Lluch J."/>
            <person name="Castinel A."/>
            <person name="Donnadieu C."/>
            <person name="Desvignes T."/>
            <person name="Floi Bucao C."/>
            <person name="Jouanno E."/>
            <person name="Wen M."/>
            <person name="Mejri S."/>
            <person name="Dirks R."/>
            <person name="Jansen H."/>
            <person name="Henkel C."/>
            <person name="Chen W.J."/>
            <person name="Zahm M."/>
            <person name="Cabau C."/>
            <person name="Klopp C."/>
            <person name="Thompson A.W."/>
            <person name="Robinson-Rechavi M."/>
            <person name="Braasch I."/>
            <person name="Lecointre G."/>
            <person name="Bobe J."/>
            <person name="Postlethwait J.H."/>
            <person name="Berthelot C."/>
            <person name="Roest Crollius H."/>
            <person name="Guiguen Y."/>
        </authorList>
    </citation>
    <scope>NUCLEOTIDE SEQUENCE</scope>
    <source>
        <strain evidence="9">Concon-B</strain>
    </source>
</reference>
<evidence type="ECO:0000256" key="7">
    <source>
        <dbReference type="SAM" id="MobiDB-lite"/>
    </source>
</evidence>
<dbReference type="PANTHER" id="PTHR23302:SF4">
    <property type="entry name" value="TRANSMEMBRANE CHANNEL-LIKE PROTEIN 6"/>
    <property type="match status" value="1"/>
</dbReference>
<comment type="similarity">
    <text evidence="2 6">Belongs to the TMC family.</text>
</comment>
<dbReference type="Pfam" id="PF07810">
    <property type="entry name" value="TMC"/>
    <property type="match status" value="1"/>
</dbReference>
<feature type="region of interest" description="Disordered" evidence="7">
    <location>
        <begin position="1"/>
        <end position="22"/>
    </location>
</feature>
<accession>A0A9Q1D0L5</accession>
<evidence type="ECO:0000313" key="10">
    <source>
        <dbReference type="Proteomes" id="UP001152803"/>
    </source>
</evidence>
<dbReference type="InterPro" id="IPR012496">
    <property type="entry name" value="TMC_dom"/>
</dbReference>
<evidence type="ECO:0000256" key="3">
    <source>
        <dbReference type="ARBA" id="ARBA00022692"/>
    </source>
</evidence>
<feature type="transmembrane region" description="Helical" evidence="6">
    <location>
        <begin position="596"/>
        <end position="618"/>
    </location>
</feature>
<feature type="transmembrane region" description="Helical" evidence="6">
    <location>
        <begin position="267"/>
        <end position="289"/>
    </location>
</feature>
<gene>
    <name evidence="9" type="ORF">COCON_G00207440</name>
</gene>
<dbReference type="EMBL" id="JAFJMO010000016">
    <property type="protein sequence ID" value="KAJ8254132.1"/>
    <property type="molecule type" value="Genomic_DNA"/>
</dbReference>
<evidence type="ECO:0000313" key="9">
    <source>
        <dbReference type="EMBL" id="KAJ8254132.1"/>
    </source>
</evidence>
<dbReference type="GO" id="GO:0008381">
    <property type="term" value="F:mechanosensitive monoatomic ion channel activity"/>
    <property type="evidence" value="ECO:0007669"/>
    <property type="project" value="TreeGrafter"/>
</dbReference>
<feature type="transmembrane region" description="Helical" evidence="6">
    <location>
        <begin position="695"/>
        <end position="719"/>
    </location>
</feature>
<evidence type="ECO:0000256" key="6">
    <source>
        <dbReference type="RuleBase" id="RU310713"/>
    </source>
</evidence>
<protein>
    <recommendedName>
        <fullName evidence="6">Transmembrane channel-like protein</fullName>
    </recommendedName>
</protein>
<comment type="subcellular location">
    <subcellularLocation>
        <location evidence="1 6">Membrane</location>
        <topology evidence="1 6">Multi-pass membrane protein</topology>
    </subcellularLocation>
</comment>
<keyword evidence="10" id="KW-1185">Reference proteome</keyword>
<feature type="compositionally biased region" description="Basic and acidic residues" evidence="7">
    <location>
        <begin position="153"/>
        <end position="164"/>
    </location>
</feature>
<dbReference type="InterPro" id="IPR038900">
    <property type="entry name" value="TMC"/>
</dbReference>
<feature type="transmembrane region" description="Helical" evidence="6">
    <location>
        <begin position="455"/>
        <end position="482"/>
    </location>
</feature>
<sequence>MERARRMDSGFGLNPHHMEAGLQSPAAERVVHDSLSPLMEEASPSSGEHSEAIEMHNLTEEQYESQAFLPSCALVGRGRGRLGARKVNPLVRARWSSATQRVLCSMPSRTIGWSRNAIISQYYNRSMRLRLRRQSQPSIRDASHSARPSIRGYRMEADSEDEENKKEQLVTNLQALSAGDRVRMLRAMPINMAEKSELRKLACSSKGKPPPSRTAISCFSHVKMFVIIALQHGWSSWMSFLQSLQLWQVALKTVGGRFGTGVLSYFLFLKTLLLFNIFLFIVNCFFLVIPQAVNPPPPGAADVSFTGLELLTGGGYFTDTVMFYGYYTNSSLKDTCRTSQNLTGDRAADPAHCGCGHNTQRMSYNIPAAYFFTTGVAFFVTCIILVYSVSKSFGQSFRIEKSRGNLTVKVFCSWDFKVIKKSSVKLQSENICTQLKELLSEVNCRLVEKSLAQRLAWLAVHALAWIMCLASTLGCALSVFYFSQYLFEDRQHRQHHQQVLSGNSLSLKEEARLLVLPVVVSSINLLLPGFFNLVAWMEVYDSLSVRAYVAIFRNLLLKVSVLGMLCYRWLGKIAAEPESLGLQCWESYVGQELYRFLLMDFIFSILDTLFGEFLWKLFSQRVLRRKRKPVFDIARNVLELIYGQTLAWLGVLFSPLLPAVQIIKLLLLFYMKKTSLMMNCQAPRRPWRASQMTTFFISLLCFPSYLGAAVSVAYTVWMLKPSAECGPFRGLSTMVISGKSWVAELAGANPNLAWLIWVHAYLVENPIFLFVVAGIFLIITYFHTQVVDGQRKIIVLLQEQIENEGQDKKFLISKLQLAHEQKHPVSPQRRELRSNED</sequence>
<feature type="domain" description="TMC" evidence="8">
    <location>
        <begin position="584"/>
        <end position="690"/>
    </location>
</feature>
<feature type="transmembrane region" description="Helical" evidence="6">
    <location>
        <begin position="645"/>
        <end position="669"/>
    </location>
</feature>
<feature type="transmembrane region" description="Helical" evidence="6">
    <location>
        <begin position="767"/>
        <end position="784"/>
    </location>
</feature>
<evidence type="ECO:0000256" key="2">
    <source>
        <dbReference type="ARBA" id="ARBA00006510"/>
    </source>
</evidence>
<dbReference type="Proteomes" id="UP001152803">
    <property type="component" value="Unassembled WGS sequence"/>
</dbReference>
<evidence type="ECO:0000256" key="1">
    <source>
        <dbReference type="ARBA" id="ARBA00004141"/>
    </source>
</evidence>